<evidence type="ECO:0000256" key="3">
    <source>
        <dbReference type="ARBA" id="ARBA00023004"/>
    </source>
</evidence>
<evidence type="ECO:0000313" key="9">
    <source>
        <dbReference type="Proteomes" id="UP001258315"/>
    </source>
</evidence>
<sequence length="110" mass="12105">MAWYKIAEPSDLSKPFLKKISAGGKSLCLVNADGELSVTAAKCPHAGADLSQGWCENGRLICPFHRYAYDLKTGRGAPGQNDYVRIYPVENRADGIYVQVKSWLEKLTGK</sequence>
<keyword evidence="2" id="KW-0479">Metal-binding</keyword>
<feature type="domain" description="Rieske" evidence="7">
    <location>
        <begin position="3"/>
        <end position="98"/>
    </location>
</feature>
<accession>A0ABU3GQ85</accession>
<dbReference type="EMBL" id="JAVLVU010000001">
    <property type="protein sequence ID" value="MDT3401696.1"/>
    <property type="molecule type" value="Genomic_DNA"/>
</dbReference>
<reference evidence="9" key="1">
    <citation type="submission" date="2023-07" db="EMBL/GenBank/DDBJ databases">
        <title>Functional and genomic diversity of the sorghum phyllosphere microbiome.</title>
        <authorList>
            <person name="Shade A."/>
        </authorList>
    </citation>
    <scope>NUCLEOTIDE SEQUENCE [LARGE SCALE GENOMIC DNA]</scope>
    <source>
        <strain evidence="9">SORGH_AS_0422</strain>
    </source>
</reference>
<keyword evidence="9" id="KW-1185">Reference proteome</keyword>
<evidence type="ECO:0000256" key="1">
    <source>
        <dbReference type="ARBA" id="ARBA00022714"/>
    </source>
</evidence>
<evidence type="ECO:0000256" key="5">
    <source>
        <dbReference type="ARBA" id="ARBA00034078"/>
    </source>
</evidence>
<dbReference type="InterPro" id="IPR036922">
    <property type="entry name" value="Rieske_2Fe-2S_sf"/>
</dbReference>
<keyword evidence="3" id="KW-0408">Iron</keyword>
<gene>
    <name evidence="8" type="ORF">QE417_000768</name>
</gene>
<name>A0ABU3GQ85_9SPHI</name>
<dbReference type="Proteomes" id="UP001258315">
    <property type="component" value="Unassembled WGS sequence"/>
</dbReference>
<proteinExistence type="inferred from homology"/>
<dbReference type="Pfam" id="PF00355">
    <property type="entry name" value="Rieske"/>
    <property type="match status" value="1"/>
</dbReference>
<dbReference type="SUPFAM" id="SSF50022">
    <property type="entry name" value="ISP domain"/>
    <property type="match status" value="1"/>
</dbReference>
<evidence type="ECO:0000259" key="7">
    <source>
        <dbReference type="PROSITE" id="PS51296"/>
    </source>
</evidence>
<keyword evidence="1" id="KW-0001">2Fe-2S</keyword>
<dbReference type="PANTHER" id="PTHR21496:SF0">
    <property type="entry name" value="RIESKE DOMAIN-CONTAINING PROTEIN"/>
    <property type="match status" value="1"/>
</dbReference>
<dbReference type="RefSeq" id="WP_311947608.1">
    <property type="nucleotide sequence ID" value="NZ_JAVLVU010000001.1"/>
</dbReference>
<comment type="similarity">
    <text evidence="6">Belongs to the bacterial ring-hydroxylating dioxygenase ferredoxin component family.</text>
</comment>
<evidence type="ECO:0000256" key="4">
    <source>
        <dbReference type="ARBA" id="ARBA00023014"/>
    </source>
</evidence>
<protein>
    <submittedName>
        <fullName evidence="8">Nitrite reductase/ring-hydroxylating ferredoxin subunit</fullName>
    </submittedName>
</protein>
<organism evidence="8 9">
    <name type="scientific">Mucilaginibacter terrae</name>
    <dbReference type="NCBI Taxonomy" id="1955052"/>
    <lineage>
        <taxon>Bacteria</taxon>
        <taxon>Pseudomonadati</taxon>
        <taxon>Bacteroidota</taxon>
        <taxon>Sphingobacteriia</taxon>
        <taxon>Sphingobacteriales</taxon>
        <taxon>Sphingobacteriaceae</taxon>
        <taxon>Mucilaginibacter</taxon>
    </lineage>
</organism>
<dbReference type="PANTHER" id="PTHR21496">
    <property type="entry name" value="FERREDOXIN-RELATED"/>
    <property type="match status" value="1"/>
</dbReference>
<evidence type="ECO:0000313" key="8">
    <source>
        <dbReference type="EMBL" id="MDT3401696.1"/>
    </source>
</evidence>
<dbReference type="Gene3D" id="2.102.10.10">
    <property type="entry name" value="Rieske [2Fe-2S] iron-sulphur domain"/>
    <property type="match status" value="1"/>
</dbReference>
<comment type="caution">
    <text evidence="8">The sequence shown here is derived from an EMBL/GenBank/DDBJ whole genome shotgun (WGS) entry which is preliminary data.</text>
</comment>
<dbReference type="PROSITE" id="PS51296">
    <property type="entry name" value="RIESKE"/>
    <property type="match status" value="1"/>
</dbReference>
<evidence type="ECO:0000256" key="2">
    <source>
        <dbReference type="ARBA" id="ARBA00022723"/>
    </source>
</evidence>
<dbReference type="InterPro" id="IPR017941">
    <property type="entry name" value="Rieske_2Fe-2S"/>
</dbReference>
<comment type="cofactor">
    <cofactor evidence="5">
        <name>[2Fe-2S] cluster</name>
        <dbReference type="ChEBI" id="CHEBI:190135"/>
    </cofactor>
</comment>
<keyword evidence="4" id="KW-0411">Iron-sulfur</keyword>
<dbReference type="CDD" id="cd03467">
    <property type="entry name" value="Rieske"/>
    <property type="match status" value="1"/>
</dbReference>
<evidence type="ECO:0000256" key="6">
    <source>
        <dbReference type="ARBA" id="ARBA00038001"/>
    </source>
</evidence>